<organism evidence="1 2">
    <name type="scientific">Stephania japonica</name>
    <dbReference type="NCBI Taxonomy" id="461633"/>
    <lineage>
        <taxon>Eukaryota</taxon>
        <taxon>Viridiplantae</taxon>
        <taxon>Streptophyta</taxon>
        <taxon>Embryophyta</taxon>
        <taxon>Tracheophyta</taxon>
        <taxon>Spermatophyta</taxon>
        <taxon>Magnoliopsida</taxon>
        <taxon>Ranunculales</taxon>
        <taxon>Menispermaceae</taxon>
        <taxon>Menispermoideae</taxon>
        <taxon>Cissampelideae</taxon>
        <taxon>Stephania</taxon>
    </lineage>
</organism>
<dbReference type="PANTHER" id="PTHR36063">
    <property type="entry name" value="ARABIDOPSIS THALIANA GENOMIC DNA, CHROMOSOME 5, P1 CLONE:MOK16"/>
    <property type="match status" value="1"/>
</dbReference>
<dbReference type="Proteomes" id="UP001417504">
    <property type="component" value="Unassembled WGS sequence"/>
</dbReference>
<reference evidence="1 2" key="1">
    <citation type="submission" date="2024-01" db="EMBL/GenBank/DDBJ databases">
        <title>Genome assemblies of Stephania.</title>
        <authorList>
            <person name="Yang L."/>
        </authorList>
    </citation>
    <scope>NUCLEOTIDE SEQUENCE [LARGE SCALE GENOMIC DNA]</scope>
    <source>
        <strain evidence="1">QJT</strain>
        <tissue evidence="1">Leaf</tissue>
    </source>
</reference>
<dbReference type="PANTHER" id="PTHR36063:SF1">
    <property type="entry name" value="ARABIDOPSIS THALIANA GENOMIC DNA, CHROMOSOME 5, P1 CLONE:MOK16"/>
    <property type="match status" value="1"/>
</dbReference>
<dbReference type="EMBL" id="JBBNAE010000001">
    <property type="protein sequence ID" value="KAK9153463.1"/>
    <property type="molecule type" value="Genomic_DNA"/>
</dbReference>
<protein>
    <submittedName>
        <fullName evidence="1">Uncharacterized protein</fullName>
    </submittedName>
</protein>
<name>A0AAP0KJ30_9MAGN</name>
<sequence length="65" mass="7433">MAKETRNRLKCVFEVAPPLVISPQKYPNCPRLETITEEGGADDDDEYEGQDMCPFSFSPFFVFLL</sequence>
<comment type="caution">
    <text evidence="1">The sequence shown here is derived from an EMBL/GenBank/DDBJ whole genome shotgun (WGS) entry which is preliminary data.</text>
</comment>
<evidence type="ECO:0000313" key="2">
    <source>
        <dbReference type="Proteomes" id="UP001417504"/>
    </source>
</evidence>
<gene>
    <name evidence="1" type="ORF">Sjap_000943</name>
</gene>
<evidence type="ECO:0000313" key="1">
    <source>
        <dbReference type="EMBL" id="KAK9153463.1"/>
    </source>
</evidence>
<proteinExistence type="predicted"/>
<keyword evidence="2" id="KW-1185">Reference proteome</keyword>
<dbReference type="AlphaFoldDB" id="A0AAP0KJ30"/>
<accession>A0AAP0KJ30</accession>